<dbReference type="Gene3D" id="3.40.50.1000">
    <property type="entry name" value="HAD superfamily/HAD-like"/>
    <property type="match status" value="1"/>
</dbReference>
<protein>
    <recommendedName>
        <fullName evidence="3">Hydrolase</fullName>
    </recommendedName>
</protein>
<dbReference type="Proteomes" id="UP000029579">
    <property type="component" value="Unassembled WGS sequence"/>
</dbReference>
<sequence>MKSLIFDVDGTILDSMPMWLELENNILKKYGHTMDSLDKDTKDTIESLSIEGMSKFIAETIATDMTFEEVFNYFQSSIDYKYANEVDAKAGSVDKIKYLKAKGFKLAVASSSSSDCIIKAFKRLGIYECFDIIATADNTGLRKSEDEFWKSLIEKLGKDKNQVILYDDAIYAINQAKKLGIEVVGIKDFPWNEKDWDKIQLTADYTLDGICDISLDQIIK</sequence>
<dbReference type="EMBL" id="JRMW01000025">
    <property type="protein sequence ID" value="KGF04702.1"/>
    <property type="molecule type" value="Genomic_DNA"/>
</dbReference>
<name>A0A095YDN7_9FIRM</name>
<comment type="caution">
    <text evidence="1">The sequence shown here is derived from an EMBL/GenBank/DDBJ whole genome shotgun (WGS) entry which is preliminary data.</text>
</comment>
<dbReference type="SFLD" id="SFLDS00003">
    <property type="entry name" value="Haloacid_Dehalogenase"/>
    <property type="match status" value="1"/>
</dbReference>
<organism evidence="1 2">
    <name type="scientific">Anaerococcus lactolyticus S7-1-13</name>
    <dbReference type="NCBI Taxonomy" id="1284686"/>
    <lineage>
        <taxon>Bacteria</taxon>
        <taxon>Bacillati</taxon>
        <taxon>Bacillota</taxon>
        <taxon>Tissierellia</taxon>
        <taxon>Tissierellales</taxon>
        <taxon>Peptoniphilaceae</taxon>
        <taxon>Anaerococcus</taxon>
    </lineage>
</organism>
<dbReference type="InterPro" id="IPR050155">
    <property type="entry name" value="HAD-like_hydrolase_sf"/>
</dbReference>
<proteinExistence type="predicted"/>
<dbReference type="InterPro" id="IPR041492">
    <property type="entry name" value="HAD_2"/>
</dbReference>
<dbReference type="SFLD" id="SFLDG01129">
    <property type="entry name" value="C1.5:_HAD__Beta-PGM__Phosphata"/>
    <property type="match status" value="1"/>
</dbReference>
<evidence type="ECO:0000313" key="2">
    <source>
        <dbReference type="Proteomes" id="UP000029579"/>
    </source>
</evidence>
<dbReference type="InterPro" id="IPR023198">
    <property type="entry name" value="PGP-like_dom2"/>
</dbReference>
<reference evidence="1 2" key="1">
    <citation type="submission" date="2014-07" db="EMBL/GenBank/DDBJ databases">
        <authorList>
            <person name="McCorrison J."/>
            <person name="Sanka R."/>
            <person name="Torralba M."/>
            <person name="Gillis M."/>
            <person name="Haft D.H."/>
            <person name="Methe B."/>
            <person name="Sutton G."/>
            <person name="Nelson K.E."/>
        </authorList>
    </citation>
    <scope>NUCLEOTIDE SEQUENCE [LARGE SCALE GENOMIC DNA]</scope>
    <source>
        <strain evidence="1 2">S7-1-13</strain>
    </source>
</reference>
<dbReference type="AlphaFoldDB" id="A0A095YDN7"/>
<dbReference type="NCBIfam" id="TIGR01509">
    <property type="entry name" value="HAD-SF-IA-v3"/>
    <property type="match status" value="1"/>
</dbReference>
<dbReference type="RefSeq" id="WP_037326750.1">
    <property type="nucleotide sequence ID" value="NZ_JRMW01000025.1"/>
</dbReference>
<evidence type="ECO:0000313" key="1">
    <source>
        <dbReference type="EMBL" id="KGF04702.1"/>
    </source>
</evidence>
<dbReference type="PANTHER" id="PTHR43434:SF1">
    <property type="entry name" value="PHOSPHOGLYCOLATE PHOSPHATASE"/>
    <property type="match status" value="1"/>
</dbReference>
<gene>
    <name evidence="1" type="ORF">HMPREF1630_02550</name>
</gene>
<dbReference type="InterPro" id="IPR006439">
    <property type="entry name" value="HAD-SF_hydro_IA"/>
</dbReference>
<dbReference type="Pfam" id="PF13419">
    <property type="entry name" value="HAD_2"/>
    <property type="match status" value="1"/>
</dbReference>
<dbReference type="SUPFAM" id="SSF56784">
    <property type="entry name" value="HAD-like"/>
    <property type="match status" value="1"/>
</dbReference>
<dbReference type="eggNOG" id="COG0637">
    <property type="taxonomic scope" value="Bacteria"/>
</dbReference>
<dbReference type="GO" id="GO:0005829">
    <property type="term" value="C:cytosol"/>
    <property type="evidence" value="ECO:0007669"/>
    <property type="project" value="TreeGrafter"/>
</dbReference>
<evidence type="ECO:0008006" key="3">
    <source>
        <dbReference type="Google" id="ProtNLM"/>
    </source>
</evidence>
<accession>A0A095YDN7</accession>
<dbReference type="Gene3D" id="1.10.150.240">
    <property type="entry name" value="Putative phosphatase, domain 2"/>
    <property type="match status" value="1"/>
</dbReference>
<dbReference type="PRINTS" id="PR00413">
    <property type="entry name" value="HADHALOGNASE"/>
</dbReference>
<dbReference type="InterPro" id="IPR036412">
    <property type="entry name" value="HAD-like_sf"/>
</dbReference>
<dbReference type="PANTHER" id="PTHR43434">
    <property type="entry name" value="PHOSPHOGLYCOLATE PHOSPHATASE"/>
    <property type="match status" value="1"/>
</dbReference>
<dbReference type="GO" id="GO:0008967">
    <property type="term" value="F:phosphoglycolate phosphatase activity"/>
    <property type="evidence" value="ECO:0007669"/>
    <property type="project" value="TreeGrafter"/>
</dbReference>
<dbReference type="InterPro" id="IPR023214">
    <property type="entry name" value="HAD_sf"/>
</dbReference>
<dbReference type="GO" id="GO:0006281">
    <property type="term" value="P:DNA repair"/>
    <property type="evidence" value="ECO:0007669"/>
    <property type="project" value="TreeGrafter"/>
</dbReference>
<dbReference type="OrthoDB" id="9797743at2"/>